<keyword evidence="2" id="KW-1185">Reference proteome</keyword>
<name>M5UAD1_9BACT</name>
<evidence type="ECO:0000313" key="2">
    <source>
        <dbReference type="Proteomes" id="UP000011885"/>
    </source>
</evidence>
<comment type="caution">
    <text evidence="1">The sequence shown here is derived from an EMBL/GenBank/DDBJ whole genome shotgun (WGS) entry which is preliminary data.</text>
</comment>
<dbReference type="AlphaFoldDB" id="M5UAD1"/>
<sequence>MFSNTRTVFLLLLVFFSVFSDLTCPIVVTGFVGVQIFETWRHRLRHF</sequence>
<organism evidence="1 2">
    <name type="scientific">Rhodopirellula sallentina SM41</name>
    <dbReference type="NCBI Taxonomy" id="1263870"/>
    <lineage>
        <taxon>Bacteria</taxon>
        <taxon>Pseudomonadati</taxon>
        <taxon>Planctomycetota</taxon>
        <taxon>Planctomycetia</taxon>
        <taxon>Pirellulales</taxon>
        <taxon>Pirellulaceae</taxon>
        <taxon>Rhodopirellula</taxon>
    </lineage>
</organism>
<dbReference type="Proteomes" id="UP000011885">
    <property type="component" value="Unassembled WGS sequence"/>
</dbReference>
<protein>
    <submittedName>
        <fullName evidence="1">Secreted protein</fullName>
    </submittedName>
</protein>
<reference evidence="1 2" key="1">
    <citation type="journal article" date="2013" name="Mar. Genomics">
        <title>Expression of sulfatases in Rhodopirellula baltica and the diversity of sulfatases in the genus Rhodopirellula.</title>
        <authorList>
            <person name="Wegner C.E."/>
            <person name="Richter-Heitmann T."/>
            <person name="Klindworth A."/>
            <person name="Klockow C."/>
            <person name="Richter M."/>
            <person name="Achstetter T."/>
            <person name="Glockner F.O."/>
            <person name="Harder J."/>
        </authorList>
    </citation>
    <scope>NUCLEOTIDE SEQUENCE [LARGE SCALE GENOMIC DNA]</scope>
    <source>
        <strain evidence="1 2">SM41</strain>
    </source>
</reference>
<evidence type="ECO:0000313" key="1">
    <source>
        <dbReference type="EMBL" id="EMI58392.1"/>
    </source>
</evidence>
<gene>
    <name evidence="1" type="ORF">RSSM_00161</name>
</gene>
<accession>M5UAD1</accession>
<proteinExistence type="predicted"/>
<dbReference type="EMBL" id="ANOH01000009">
    <property type="protein sequence ID" value="EMI58392.1"/>
    <property type="molecule type" value="Genomic_DNA"/>
</dbReference>